<evidence type="ECO:0000313" key="2">
    <source>
        <dbReference type="Proteomes" id="UP000005396"/>
    </source>
</evidence>
<dbReference type="PaxDb" id="411902-CLOBOL_05516"/>
<reference evidence="1 2" key="2">
    <citation type="submission" date="2007-09" db="EMBL/GenBank/DDBJ databases">
        <title>Draft genome sequence of Clostridium bolteae (ATCC BAA-613).</title>
        <authorList>
            <person name="Sudarsanam P."/>
            <person name="Ley R."/>
            <person name="Guruge J."/>
            <person name="Turnbaugh P.J."/>
            <person name="Mahowald M."/>
            <person name="Liep D."/>
            <person name="Gordon J."/>
        </authorList>
    </citation>
    <scope>NUCLEOTIDE SEQUENCE [LARGE SCALE GENOMIC DNA]</scope>
    <source>
        <strain evidence="2">ATCC BAA-613 / DSM 15670 / CCUG 46953 / JCM 12243 / WAL 16351</strain>
    </source>
</reference>
<proteinExistence type="predicted"/>
<comment type="caution">
    <text evidence="1">The sequence shown here is derived from an EMBL/GenBank/DDBJ whole genome shotgun (WGS) entry which is preliminary data.</text>
</comment>
<gene>
    <name evidence="1" type="ORF">CLOBOL_05516</name>
</gene>
<name>A8RZW7_ENTBW</name>
<dbReference type="EMBL" id="ABCC02000041">
    <property type="protein sequence ID" value="EDP14124.1"/>
    <property type="molecule type" value="Genomic_DNA"/>
</dbReference>
<accession>A8RZW7</accession>
<protein>
    <submittedName>
        <fullName evidence="1">Uncharacterized protein</fullName>
    </submittedName>
</protein>
<dbReference type="HOGENOM" id="CLU_3198019_0_0_9"/>
<dbReference type="Proteomes" id="UP000005396">
    <property type="component" value="Unassembled WGS sequence"/>
</dbReference>
<organism evidence="1 2">
    <name type="scientific">Enterocloster bolteae (strain ATCC BAA-613 / DSM 15670 / CCUG 46953 / JCM 12243 / WAL 16351)</name>
    <name type="common">Clostridium bolteae</name>
    <dbReference type="NCBI Taxonomy" id="411902"/>
    <lineage>
        <taxon>Bacteria</taxon>
        <taxon>Bacillati</taxon>
        <taxon>Bacillota</taxon>
        <taxon>Clostridia</taxon>
        <taxon>Lachnospirales</taxon>
        <taxon>Lachnospiraceae</taxon>
        <taxon>Enterocloster</taxon>
    </lineage>
</organism>
<evidence type="ECO:0000313" key="1">
    <source>
        <dbReference type="EMBL" id="EDP14124.1"/>
    </source>
</evidence>
<sequence>MRHKRIPYKLYGNTVRAEKQEESVPEGKDGEVPFPGVFPAADQLW</sequence>
<reference evidence="1 2" key="1">
    <citation type="submission" date="2007-08" db="EMBL/GenBank/DDBJ databases">
        <authorList>
            <person name="Fulton L."/>
            <person name="Clifton S."/>
            <person name="Fulton B."/>
            <person name="Xu J."/>
            <person name="Minx P."/>
            <person name="Pepin K.H."/>
            <person name="Johnson M."/>
            <person name="Thiruvilangam P."/>
            <person name="Bhonagiri V."/>
            <person name="Nash W.E."/>
            <person name="Mardis E.R."/>
            <person name="Wilson R.K."/>
        </authorList>
    </citation>
    <scope>NUCLEOTIDE SEQUENCE [LARGE SCALE GENOMIC DNA]</scope>
    <source>
        <strain evidence="2">ATCC BAA-613 / DSM 15670 / CCUG 46953 / JCM 12243 / WAL 16351</strain>
    </source>
</reference>
<dbReference type="AlphaFoldDB" id="A8RZW7"/>